<keyword evidence="2" id="KW-1185">Reference proteome</keyword>
<accession>A0A4R5Q8L6</accession>
<protein>
    <submittedName>
        <fullName evidence="1">Uncharacterized protein</fullName>
    </submittedName>
</protein>
<dbReference type="RefSeq" id="WP_133292070.1">
    <property type="nucleotide sequence ID" value="NZ_SMSJ01000080.1"/>
</dbReference>
<proteinExistence type="predicted"/>
<evidence type="ECO:0000313" key="1">
    <source>
        <dbReference type="EMBL" id="TDH59106.1"/>
    </source>
</evidence>
<dbReference type="AlphaFoldDB" id="A0A4R5Q8L6"/>
<sequence>MHHQARHSSCHHPWWLPVLGLAIVVPSLALGAPALEYGPEAEARFRMSCEASGAAPRDCQIFMEALQSHLGYAAFLETAAMDPTFETLAGKLPRPAPLRLARQP</sequence>
<evidence type="ECO:0000313" key="2">
    <source>
        <dbReference type="Proteomes" id="UP000295096"/>
    </source>
</evidence>
<comment type="caution">
    <text evidence="1">The sequence shown here is derived from an EMBL/GenBank/DDBJ whole genome shotgun (WGS) entry which is preliminary data.</text>
</comment>
<dbReference type="EMBL" id="SMSJ01000080">
    <property type="protein sequence ID" value="TDH59106.1"/>
    <property type="molecule type" value="Genomic_DNA"/>
</dbReference>
<gene>
    <name evidence="1" type="ORF">E2C06_29020</name>
</gene>
<name>A0A4R5Q8L6_9PROT</name>
<dbReference type="Proteomes" id="UP000295096">
    <property type="component" value="Unassembled WGS sequence"/>
</dbReference>
<organism evidence="1 2">
    <name type="scientific">Dankookia rubra</name>
    <dbReference type="NCBI Taxonomy" id="1442381"/>
    <lineage>
        <taxon>Bacteria</taxon>
        <taxon>Pseudomonadati</taxon>
        <taxon>Pseudomonadota</taxon>
        <taxon>Alphaproteobacteria</taxon>
        <taxon>Acetobacterales</taxon>
        <taxon>Roseomonadaceae</taxon>
        <taxon>Dankookia</taxon>
    </lineage>
</organism>
<reference evidence="1 2" key="1">
    <citation type="journal article" date="2016" name="J. Microbiol.">
        <title>Dankookia rubra gen. nov., sp. nov., an alphaproteobacterium isolated from sediment of a shallow stream.</title>
        <authorList>
            <person name="Kim W.H."/>
            <person name="Kim D.H."/>
            <person name="Kang K."/>
            <person name="Ahn T.Y."/>
        </authorList>
    </citation>
    <scope>NUCLEOTIDE SEQUENCE [LARGE SCALE GENOMIC DNA]</scope>
    <source>
        <strain evidence="1 2">JCM30602</strain>
    </source>
</reference>